<dbReference type="PANTHER" id="PTHR42951">
    <property type="entry name" value="METALLO-BETA-LACTAMASE DOMAIN-CONTAINING"/>
    <property type="match status" value="1"/>
</dbReference>
<feature type="signal peptide" evidence="1">
    <location>
        <begin position="1"/>
        <end position="19"/>
    </location>
</feature>
<dbReference type="NCBIfam" id="NF012229">
    <property type="entry name" value="bla_class_B_core"/>
    <property type="match status" value="1"/>
</dbReference>
<feature type="chain" id="PRO_5021778246" evidence="1">
    <location>
        <begin position="20"/>
        <end position="299"/>
    </location>
</feature>
<dbReference type="InterPro" id="IPR050855">
    <property type="entry name" value="NDM-1-like"/>
</dbReference>
<evidence type="ECO:0000313" key="4">
    <source>
        <dbReference type="Proteomes" id="UP000318055"/>
    </source>
</evidence>
<evidence type="ECO:0000259" key="2">
    <source>
        <dbReference type="SMART" id="SM00849"/>
    </source>
</evidence>
<dbReference type="PANTHER" id="PTHR42951:SF17">
    <property type="entry name" value="METALLO-BETA-LACTAMASE DOMAIN-CONTAINING PROTEIN"/>
    <property type="match status" value="1"/>
</dbReference>
<dbReference type="Pfam" id="PF00753">
    <property type="entry name" value="Lactamase_B"/>
    <property type="match status" value="1"/>
</dbReference>
<sequence length="299" mass="30682">MSVKAALLAALLGGCAASAPTPQAIAPAGSVSGKDHVAQCKGRDGWSDGAPPVQVFANVWQVGTCGIVALLVTSDAGHVLIDAATDDAAPGIARNIERLGFKLSDVKTILNGHEHLDHAGGIGALQRMTGARLLARAPARAALESGEAAADDPQLGLNPKFPGARVDGIVADGEVVRLGPLALTVHATPGHTPGSTSWSWRSCDGAECRSIVYADSISALSNDSYRFSDHPAYVAAFRAGLDRLAALDCDILITPHPGASDFHARLVGAAPLVDANACARYAAAGRARLDARLAKEKAR</sequence>
<dbReference type="InterPro" id="IPR036866">
    <property type="entry name" value="RibonucZ/Hydroxyglut_hydro"/>
</dbReference>
<gene>
    <name evidence="3" type="primary">bla</name>
    <name evidence="3" type="ORF">FPZ54_09580</name>
</gene>
<evidence type="ECO:0000313" key="3">
    <source>
        <dbReference type="EMBL" id="QDX26248.1"/>
    </source>
</evidence>
<dbReference type="OrthoDB" id="9773738at2"/>
<dbReference type="SUPFAM" id="SSF56281">
    <property type="entry name" value="Metallo-hydrolase/oxidoreductase"/>
    <property type="match status" value="1"/>
</dbReference>
<dbReference type="KEGG" id="ssua:FPZ54_09580"/>
<dbReference type="Gene3D" id="3.60.15.10">
    <property type="entry name" value="Ribonuclease Z/Hydroxyacylglutathione hydrolase-like"/>
    <property type="match status" value="1"/>
</dbReference>
<dbReference type="SMART" id="SM00849">
    <property type="entry name" value="Lactamase_B"/>
    <property type="match status" value="1"/>
</dbReference>
<protein>
    <submittedName>
        <fullName evidence="3">Subclass B3 metallo-beta-lactamase</fullName>
    </submittedName>
</protein>
<feature type="domain" description="Metallo-beta-lactamase" evidence="2">
    <location>
        <begin position="66"/>
        <end position="256"/>
    </location>
</feature>
<evidence type="ECO:0000256" key="1">
    <source>
        <dbReference type="SAM" id="SignalP"/>
    </source>
</evidence>
<dbReference type="Proteomes" id="UP000318055">
    <property type="component" value="Chromosome"/>
</dbReference>
<dbReference type="PROSITE" id="PS51257">
    <property type="entry name" value="PROKAR_LIPOPROTEIN"/>
    <property type="match status" value="1"/>
</dbReference>
<keyword evidence="1" id="KW-0732">Signal</keyword>
<proteinExistence type="predicted"/>
<reference evidence="3 4" key="1">
    <citation type="submission" date="2019-07" db="EMBL/GenBank/DDBJ databases">
        <title>Sphingomonas alkalisoli sp. nov., isolated from rhizosphere soil of Suaedae salsa.</title>
        <authorList>
            <person name="Zhang H."/>
            <person name="Xu L."/>
            <person name="Zhang J.-X."/>
            <person name="Sun J.-Q."/>
        </authorList>
    </citation>
    <scope>NUCLEOTIDE SEQUENCE [LARGE SCALE GENOMIC DNA]</scope>
    <source>
        <strain evidence="3 4">XS-10</strain>
    </source>
</reference>
<dbReference type="AlphaFoldDB" id="A0A518RFM2"/>
<keyword evidence="4" id="KW-1185">Reference proteome</keyword>
<dbReference type="RefSeq" id="WP_145846710.1">
    <property type="nucleotide sequence ID" value="NZ_CP042239.1"/>
</dbReference>
<name>A0A518RFM2_9SPHN</name>
<organism evidence="3 4">
    <name type="scientific">Sphingomonas suaedae</name>
    <dbReference type="NCBI Taxonomy" id="2599297"/>
    <lineage>
        <taxon>Bacteria</taxon>
        <taxon>Pseudomonadati</taxon>
        <taxon>Pseudomonadota</taxon>
        <taxon>Alphaproteobacteria</taxon>
        <taxon>Sphingomonadales</taxon>
        <taxon>Sphingomonadaceae</taxon>
        <taxon>Sphingomonas</taxon>
    </lineage>
</organism>
<dbReference type="NCBIfam" id="NF033105">
    <property type="entry name" value="bla_subclass_B3"/>
    <property type="match status" value="1"/>
</dbReference>
<dbReference type="InterPro" id="IPR001279">
    <property type="entry name" value="Metallo-B-lactamas"/>
</dbReference>
<dbReference type="EMBL" id="CP042239">
    <property type="protein sequence ID" value="QDX26248.1"/>
    <property type="molecule type" value="Genomic_DNA"/>
</dbReference>
<accession>A0A518RFM2</accession>